<accession>A0ABV7E2E6</accession>
<dbReference type="InterPro" id="IPR005135">
    <property type="entry name" value="Endo/exonuclease/phosphatase"/>
</dbReference>
<evidence type="ECO:0000259" key="1">
    <source>
        <dbReference type="Pfam" id="PF03372"/>
    </source>
</evidence>
<dbReference type="InterPro" id="IPR051916">
    <property type="entry name" value="GPI-anchor_lipid_remodeler"/>
</dbReference>
<dbReference type="EMBL" id="JBHRST010000002">
    <property type="protein sequence ID" value="MFC3096693.1"/>
    <property type="molecule type" value="Genomic_DNA"/>
</dbReference>
<gene>
    <name evidence="2" type="ORF">ACFODU_02610</name>
</gene>
<keyword evidence="2" id="KW-0378">Hydrolase</keyword>
<sequence length="235" mass="25494">MKLTFASYNIHKGVGIDGRHDADRIVRVLHELDADVVALQEADQRFGPRAAVIPRDMLIETHWQIVPLAMRAGGMGWHGNSILVKRGIDIVDAAPITLPSLEPRGAVHTRLSKEGCEFDVVGMHLDLSGLLRRRQIETVCGVLAHGDAPAVILGDLNEWSPRGGALRSFGQGWEVLAPGRSFPGSRPLAPLDRIVHSPHWRCAGCEVHRSALAVAASDHLPVRAELELTKRGVGA</sequence>
<dbReference type="Pfam" id="PF03372">
    <property type="entry name" value="Exo_endo_phos"/>
    <property type="match status" value="1"/>
</dbReference>
<organism evidence="2 3">
    <name type="scientific">Alteraurantiacibacter palmitatis</name>
    <dbReference type="NCBI Taxonomy" id="2054628"/>
    <lineage>
        <taxon>Bacteria</taxon>
        <taxon>Pseudomonadati</taxon>
        <taxon>Pseudomonadota</taxon>
        <taxon>Alphaproteobacteria</taxon>
        <taxon>Sphingomonadales</taxon>
        <taxon>Erythrobacteraceae</taxon>
        <taxon>Alteraurantiacibacter</taxon>
    </lineage>
</organism>
<comment type="caution">
    <text evidence="2">The sequence shown here is derived from an EMBL/GenBank/DDBJ whole genome shotgun (WGS) entry which is preliminary data.</text>
</comment>
<evidence type="ECO:0000313" key="3">
    <source>
        <dbReference type="Proteomes" id="UP001595456"/>
    </source>
</evidence>
<keyword evidence="2" id="KW-0255">Endonuclease</keyword>
<dbReference type="Gene3D" id="3.60.10.10">
    <property type="entry name" value="Endonuclease/exonuclease/phosphatase"/>
    <property type="match status" value="1"/>
</dbReference>
<reference evidence="3" key="1">
    <citation type="journal article" date="2019" name="Int. J. Syst. Evol. Microbiol.">
        <title>The Global Catalogue of Microorganisms (GCM) 10K type strain sequencing project: providing services to taxonomists for standard genome sequencing and annotation.</title>
        <authorList>
            <consortium name="The Broad Institute Genomics Platform"/>
            <consortium name="The Broad Institute Genome Sequencing Center for Infectious Disease"/>
            <person name="Wu L."/>
            <person name="Ma J."/>
        </authorList>
    </citation>
    <scope>NUCLEOTIDE SEQUENCE [LARGE SCALE GENOMIC DNA]</scope>
    <source>
        <strain evidence="3">KCTC 52607</strain>
    </source>
</reference>
<dbReference type="PANTHER" id="PTHR14859:SF1">
    <property type="entry name" value="PGAP2-INTERACTING PROTEIN"/>
    <property type="match status" value="1"/>
</dbReference>
<dbReference type="PANTHER" id="PTHR14859">
    <property type="entry name" value="CALCOFLUOR WHITE HYPERSENSITIVE PROTEIN PRECURSOR"/>
    <property type="match status" value="1"/>
</dbReference>
<feature type="domain" description="Endonuclease/exonuclease/phosphatase" evidence="1">
    <location>
        <begin position="6"/>
        <end position="219"/>
    </location>
</feature>
<keyword evidence="2" id="KW-0540">Nuclease</keyword>
<name>A0ABV7E2E6_9SPHN</name>
<evidence type="ECO:0000313" key="2">
    <source>
        <dbReference type="EMBL" id="MFC3096693.1"/>
    </source>
</evidence>
<keyword evidence="3" id="KW-1185">Reference proteome</keyword>
<proteinExistence type="predicted"/>
<dbReference type="Proteomes" id="UP001595456">
    <property type="component" value="Unassembled WGS sequence"/>
</dbReference>
<protein>
    <submittedName>
        <fullName evidence="2">Endonuclease/exonuclease/phosphatase family protein</fullName>
    </submittedName>
</protein>
<dbReference type="RefSeq" id="WP_336925477.1">
    <property type="nucleotide sequence ID" value="NZ_JBANRO010000004.1"/>
</dbReference>
<dbReference type="SUPFAM" id="SSF56219">
    <property type="entry name" value="DNase I-like"/>
    <property type="match status" value="1"/>
</dbReference>
<dbReference type="InterPro" id="IPR036691">
    <property type="entry name" value="Endo/exonu/phosph_ase_sf"/>
</dbReference>
<dbReference type="GO" id="GO:0004519">
    <property type="term" value="F:endonuclease activity"/>
    <property type="evidence" value="ECO:0007669"/>
    <property type="project" value="UniProtKB-KW"/>
</dbReference>